<keyword evidence="2" id="KW-0547">Nucleotide-binding</keyword>
<proteinExistence type="predicted"/>
<evidence type="ECO:0000256" key="2">
    <source>
        <dbReference type="ARBA" id="ARBA00022741"/>
    </source>
</evidence>
<evidence type="ECO:0000256" key="1">
    <source>
        <dbReference type="ARBA" id="ARBA00022448"/>
    </source>
</evidence>
<evidence type="ECO:0000256" key="3">
    <source>
        <dbReference type="ARBA" id="ARBA00022840"/>
    </source>
</evidence>
<dbReference type="InterPro" id="IPR003593">
    <property type="entry name" value="AAA+_ATPase"/>
</dbReference>
<accession>A0A1H3XL53</accession>
<evidence type="ECO:0000313" key="5">
    <source>
        <dbReference type="EMBL" id="SEA00167.1"/>
    </source>
</evidence>
<dbReference type="GO" id="GO:0005524">
    <property type="term" value="F:ATP binding"/>
    <property type="evidence" value="ECO:0007669"/>
    <property type="project" value="UniProtKB-KW"/>
</dbReference>
<keyword evidence="6" id="KW-1185">Reference proteome</keyword>
<keyword evidence="1" id="KW-0813">Transport</keyword>
<dbReference type="InterPro" id="IPR050093">
    <property type="entry name" value="ABC_SmlMolc_Importer"/>
</dbReference>
<dbReference type="Proteomes" id="UP000198703">
    <property type="component" value="Unassembled WGS sequence"/>
</dbReference>
<dbReference type="STRING" id="89524.SAMN05444370_102475"/>
<evidence type="ECO:0000259" key="4">
    <source>
        <dbReference type="PROSITE" id="PS50893"/>
    </source>
</evidence>
<dbReference type="PROSITE" id="PS50893">
    <property type="entry name" value="ABC_TRANSPORTER_2"/>
    <property type="match status" value="1"/>
</dbReference>
<name>A0A1H3XL53_9RHOB</name>
<dbReference type="EMBL" id="FNQM01000002">
    <property type="protein sequence ID" value="SEA00167.1"/>
    <property type="molecule type" value="Genomic_DNA"/>
</dbReference>
<dbReference type="Gene3D" id="3.40.50.300">
    <property type="entry name" value="P-loop containing nucleotide triphosphate hydrolases"/>
    <property type="match status" value="1"/>
</dbReference>
<dbReference type="AlphaFoldDB" id="A0A1H3XL53"/>
<dbReference type="SUPFAM" id="SSF52540">
    <property type="entry name" value="P-loop containing nucleoside triphosphate hydrolases"/>
    <property type="match status" value="1"/>
</dbReference>
<evidence type="ECO:0000313" key="6">
    <source>
        <dbReference type="Proteomes" id="UP000198703"/>
    </source>
</evidence>
<protein>
    <submittedName>
        <fullName evidence="5">Putative thiamine transport system ATP-binding protein</fullName>
    </submittedName>
</protein>
<reference evidence="5 6" key="1">
    <citation type="submission" date="2016-10" db="EMBL/GenBank/DDBJ databases">
        <authorList>
            <person name="de Groot N.N."/>
        </authorList>
    </citation>
    <scope>NUCLEOTIDE SEQUENCE [LARGE SCALE GENOMIC DNA]</scope>
    <source>
        <strain evidence="5 6">DSM 15345</strain>
    </source>
</reference>
<keyword evidence="3 5" id="KW-0067">ATP-binding</keyword>
<organism evidence="5 6">
    <name type="scientific">Rubrimonas cliftonensis</name>
    <dbReference type="NCBI Taxonomy" id="89524"/>
    <lineage>
        <taxon>Bacteria</taxon>
        <taxon>Pseudomonadati</taxon>
        <taxon>Pseudomonadota</taxon>
        <taxon>Alphaproteobacteria</taxon>
        <taxon>Rhodobacterales</taxon>
        <taxon>Paracoccaceae</taxon>
        <taxon>Rubrimonas</taxon>
    </lineage>
</organism>
<dbReference type="PANTHER" id="PTHR42781:SF4">
    <property type="entry name" value="SPERMIDINE_PUTRESCINE IMPORT ATP-BINDING PROTEIN POTA"/>
    <property type="match status" value="1"/>
</dbReference>
<dbReference type="InterPro" id="IPR003439">
    <property type="entry name" value="ABC_transporter-like_ATP-bd"/>
</dbReference>
<dbReference type="PANTHER" id="PTHR42781">
    <property type="entry name" value="SPERMIDINE/PUTRESCINE IMPORT ATP-BINDING PROTEIN POTA"/>
    <property type="match status" value="1"/>
</dbReference>
<dbReference type="InterPro" id="IPR027417">
    <property type="entry name" value="P-loop_NTPase"/>
</dbReference>
<sequence length="216" mass="22827">MVEGARRGLALERLAITHAGRPLVALDIVVAPGEAATVMGPSGVGKSTLLAAVTGTLDPAFAMTGRVRLDGVDVTGLPTEARRIGILFQDELLFPHLSVGGNLAFGLPAHVRGRAARRARVEAALERVGLSGYAGRDPATLSGGQKARVALMRMLLSEPRALLLDEAFSRLDAALRDQIRRLVFDMARRDGLPVLQVTHDRSDAAAANGPVLELHP</sequence>
<dbReference type="SMART" id="SM00382">
    <property type="entry name" value="AAA"/>
    <property type="match status" value="1"/>
</dbReference>
<dbReference type="GO" id="GO:0016887">
    <property type="term" value="F:ATP hydrolysis activity"/>
    <property type="evidence" value="ECO:0007669"/>
    <property type="project" value="InterPro"/>
</dbReference>
<dbReference type="RefSeq" id="WP_093249673.1">
    <property type="nucleotide sequence ID" value="NZ_FNQM01000002.1"/>
</dbReference>
<gene>
    <name evidence="5" type="ORF">SAMN05444370_102475</name>
</gene>
<feature type="domain" description="ABC transporter" evidence="4">
    <location>
        <begin position="6"/>
        <end position="214"/>
    </location>
</feature>
<dbReference type="OrthoDB" id="9802264at2"/>
<dbReference type="Pfam" id="PF00005">
    <property type="entry name" value="ABC_tran"/>
    <property type="match status" value="1"/>
</dbReference>